<dbReference type="GO" id="GO:0003677">
    <property type="term" value="F:DNA binding"/>
    <property type="evidence" value="ECO:0007669"/>
    <property type="project" value="InterPro"/>
</dbReference>
<dbReference type="RefSeq" id="WP_100080351.1">
    <property type="nucleotide sequence ID" value="NZ_NQVN01000004.1"/>
</dbReference>
<dbReference type="AlphaFoldDB" id="A0A2G9WY68"/>
<accession>A0A2G9WY68</accession>
<dbReference type="InterPro" id="IPR013321">
    <property type="entry name" value="Arc_rbn_hlx_hlx"/>
</dbReference>
<dbReference type="GO" id="GO:0006355">
    <property type="term" value="P:regulation of DNA-templated transcription"/>
    <property type="evidence" value="ECO:0007669"/>
    <property type="project" value="InterPro"/>
</dbReference>
<evidence type="ECO:0000313" key="2">
    <source>
        <dbReference type="EMBL" id="PIO99651.1"/>
    </source>
</evidence>
<protein>
    <recommendedName>
        <fullName evidence="1">Arc-like DNA binding domain-containing protein</fullName>
    </recommendedName>
</protein>
<dbReference type="InterPro" id="IPR010985">
    <property type="entry name" value="Ribbon_hlx_hlx"/>
</dbReference>
<reference evidence="2 3" key="1">
    <citation type="submission" date="2017-08" db="EMBL/GenBank/DDBJ databases">
        <title>Pleomorphomonas carboxidotrophicus sp. nov., a new mesophilic hydrogenogenic carboxidotroph.</title>
        <authorList>
            <person name="Esquivel-Elizondo S."/>
            <person name="Krajmalnik-Brown R."/>
            <person name="Maldonado J."/>
        </authorList>
    </citation>
    <scope>NUCLEOTIDE SEQUENCE [LARGE SCALE GENOMIC DNA]</scope>
    <source>
        <strain evidence="2 3">SVCO-16</strain>
    </source>
</reference>
<dbReference type="Gene3D" id="1.10.1220.10">
    <property type="entry name" value="Met repressor-like"/>
    <property type="match status" value="1"/>
</dbReference>
<feature type="domain" description="Arc-like DNA binding" evidence="1">
    <location>
        <begin position="6"/>
        <end position="43"/>
    </location>
</feature>
<comment type="caution">
    <text evidence="2">The sequence shown here is derived from an EMBL/GenBank/DDBJ whole genome shotgun (WGS) entry which is preliminary data.</text>
</comment>
<gene>
    <name evidence="2" type="ORF">CJ014_10125</name>
</gene>
<dbReference type="OrthoDB" id="6890552at2"/>
<dbReference type="SUPFAM" id="SSF47598">
    <property type="entry name" value="Ribbon-helix-helix"/>
    <property type="match status" value="1"/>
</dbReference>
<proteinExistence type="predicted"/>
<name>A0A2G9WY68_9HYPH</name>
<dbReference type="InterPro" id="IPR005569">
    <property type="entry name" value="Arc_DNA-bd_dom"/>
</dbReference>
<dbReference type="Proteomes" id="UP000231070">
    <property type="component" value="Unassembled WGS sequence"/>
</dbReference>
<sequence length="57" mass="6533">MTQQLRNTEQLALRLPDGLRDRIKIAAATNHRSMNAELIMQLERLYPADESAKSHTD</sequence>
<evidence type="ECO:0000313" key="3">
    <source>
        <dbReference type="Proteomes" id="UP000231070"/>
    </source>
</evidence>
<evidence type="ECO:0000259" key="1">
    <source>
        <dbReference type="Pfam" id="PF03869"/>
    </source>
</evidence>
<dbReference type="Pfam" id="PF03869">
    <property type="entry name" value="Arc"/>
    <property type="match status" value="1"/>
</dbReference>
<dbReference type="EMBL" id="NQVN01000004">
    <property type="protein sequence ID" value="PIO99651.1"/>
    <property type="molecule type" value="Genomic_DNA"/>
</dbReference>
<keyword evidence="3" id="KW-1185">Reference proteome</keyword>
<organism evidence="2 3">
    <name type="scientific">Pleomorphomonas carboxyditropha</name>
    <dbReference type="NCBI Taxonomy" id="2023338"/>
    <lineage>
        <taxon>Bacteria</taxon>
        <taxon>Pseudomonadati</taxon>
        <taxon>Pseudomonadota</taxon>
        <taxon>Alphaproteobacteria</taxon>
        <taxon>Hyphomicrobiales</taxon>
        <taxon>Pleomorphomonadaceae</taxon>
        <taxon>Pleomorphomonas</taxon>
    </lineage>
</organism>